<evidence type="ECO:0000313" key="3">
    <source>
        <dbReference type="Proteomes" id="UP000035579"/>
    </source>
</evidence>
<evidence type="ECO:0000256" key="1">
    <source>
        <dbReference type="SAM" id="MobiDB-lite"/>
    </source>
</evidence>
<feature type="compositionally biased region" description="Gly residues" evidence="1">
    <location>
        <begin position="42"/>
        <end position="51"/>
    </location>
</feature>
<accession>A0AAC8TBI9</accession>
<dbReference type="Proteomes" id="UP000035579">
    <property type="component" value="Chromosome"/>
</dbReference>
<dbReference type="EMBL" id="CP011509">
    <property type="protein sequence ID" value="AKI98470.1"/>
    <property type="molecule type" value="Genomic_DNA"/>
</dbReference>
<dbReference type="KEGG" id="age:AA314_00097"/>
<name>A0AAC8TBI9_9BACT</name>
<dbReference type="AlphaFoldDB" id="A0AAC8TBI9"/>
<sequence>MEVRRDGIHTDAPCGEPVGDGGEKPHGLEAGVDGEREHPEHGGVGQPGGVGLLSREDEREPFLLVEEAEGLEGNNLEQGAAGGEEDELPLPEHGLHRFQQHTQVRLAGHGVFLSTEA</sequence>
<protein>
    <submittedName>
        <fullName evidence="2">Uncharacterized protein</fullName>
    </submittedName>
</protein>
<proteinExistence type="predicted"/>
<gene>
    <name evidence="2" type="ORF">AA314_00097</name>
</gene>
<organism evidence="2 3">
    <name type="scientific">Archangium gephyra</name>
    <dbReference type="NCBI Taxonomy" id="48"/>
    <lineage>
        <taxon>Bacteria</taxon>
        <taxon>Pseudomonadati</taxon>
        <taxon>Myxococcota</taxon>
        <taxon>Myxococcia</taxon>
        <taxon>Myxococcales</taxon>
        <taxon>Cystobacterineae</taxon>
        <taxon>Archangiaceae</taxon>
        <taxon>Archangium</taxon>
    </lineage>
</organism>
<reference evidence="2 3" key="1">
    <citation type="submission" date="2015-05" db="EMBL/GenBank/DDBJ databases">
        <title>Genome assembly of Archangium gephyra DSM 2261.</title>
        <authorList>
            <person name="Sharma G."/>
            <person name="Subramanian S."/>
        </authorList>
    </citation>
    <scope>NUCLEOTIDE SEQUENCE [LARGE SCALE GENOMIC DNA]</scope>
    <source>
        <strain evidence="2 3">DSM 2261</strain>
    </source>
</reference>
<feature type="compositionally biased region" description="Basic and acidic residues" evidence="1">
    <location>
        <begin position="21"/>
        <end position="41"/>
    </location>
</feature>
<evidence type="ECO:0000313" key="2">
    <source>
        <dbReference type="EMBL" id="AKI98470.1"/>
    </source>
</evidence>
<feature type="region of interest" description="Disordered" evidence="1">
    <location>
        <begin position="1"/>
        <end position="90"/>
    </location>
</feature>